<keyword evidence="1" id="KW-0863">Zinc-finger</keyword>
<dbReference type="VEuPathDB" id="ToxoDB:LOC34618544"/>
<keyword evidence="3" id="KW-0472">Membrane</keyword>
<reference evidence="5 6" key="1">
    <citation type="journal article" date="2016" name="BMC Genomics">
        <title>Comparative genomics reveals Cyclospora cayetanensis possesses coccidia-like metabolism and invasion components but unique surface antigens.</title>
        <authorList>
            <person name="Liu S."/>
            <person name="Wang L."/>
            <person name="Zheng H."/>
            <person name="Xu Z."/>
            <person name="Roellig D.M."/>
            <person name="Li N."/>
            <person name="Frace M.A."/>
            <person name="Tang K."/>
            <person name="Arrowood M.J."/>
            <person name="Moss D.M."/>
            <person name="Zhang L."/>
            <person name="Feng Y."/>
            <person name="Xiao L."/>
        </authorList>
    </citation>
    <scope>NUCLEOTIDE SEQUENCE [LARGE SCALE GENOMIC DNA]</scope>
    <source>
        <strain evidence="5 6">CHN_HEN01</strain>
    </source>
</reference>
<dbReference type="AlphaFoldDB" id="A0A1D3CWY5"/>
<protein>
    <submittedName>
        <fullName evidence="5">Zinc finger (C3hc4 ring finger) domain-caontaining protein</fullName>
    </submittedName>
</protein>
<dbReference type="InterPro" id="IPR013083">
    <property type="entry name" value="Znf_RING/FYVE/PHD"/>
</dbReference>
<evidence type="ECO:0000256" key="1">
    <source>
        <dbReference type="PROSITE-ProRule" id="PRU00175"/>
    </source>
</evidence>
<organism evidence="5 6">
    <name type="scientific">Cyclospora cayetanensis</name>
    <dbReference type="NCBI Taxonomy" id="88456"/>
    <lineage>
        <taxon>Eukaryota</taxon>
        <taxon>Sar</taxon>
        <taxon>Alveolata</taxon>
        <taxon>Apicomplexa</taxon>
        <taxon>Conoidasida</taxon>
        <taxon>Coccidia</taxon>
        <taxon>Eucoccidiorida</taxon>
        <taxon>Eimeriorina</taxon>
        <taxon>Eimeriidae</taxon>
        <taxon>Cyclospora</taxon>
    </lineage>
</organism>
<gene>
    <name evidence="5" type="ORF">cyc_01551</name>
</gene>
<evidence type="ECO:0000313" key="5">
    <source>
        <dbReference type="EMBL" id="OEH75701.1"/>
    </source>
</evidence>
<dbReference type="SMART" id="SM00184">
    <property type="entry name" value="RING"/>
    <property type="match status" value="1"/>
</dbReference>
<dbReference type="PANTHER" id="PTHR22765">
    <property type="entry name" value="RING FINGER AND PROTEASE ASSOCIATED DOMAIN-CONTAINING"/>
    <property type="match status" value="1"/>
</dbReference>
<evidence type="ECO:0000256" key="2">
    <source>
        <dbReference type="SAM" id="MobiDB-lite"/>
    </source>
</evidence>
<keyword evidence="3" id="KW-1133">Transmembrane helix</keyword>
<evidence type="ECO:0000313" key="6">
    <source>
        <dbReference type="Proteomes" id="UP000095192"/>
    </source>
</evidence>
<dbReference type="InterPro" id="IPR001841">
    <property type="entry name" value="Znf_RING"/>
</dbReference>
<keyword evidence="1" id="KW-0862">Zinc</keyword>
<dbReference type="VEuPathDB" id="ToxoDB:cyc_01551"/>
<dbReference type="Pfam" id="PF13639">
    <property type="entry name" value="zf-RING_2"/>
    <property type="match status" value="1"/>
</dbReference>
<dbReference type="EMBL" id="JROU02001655">
    <property type="protein sequence ID" value="OEH75701.1"/>
    <property type="molecule type" value="Genomic_DNA"/>
</dbReference>
<dbReference type="GO" id="GO:0008270">
    <property type="term" value="F:zinc ion binding"/>
    <property type="evidence" value="ECO:0007669"/>
    <property type="project" value="UniProtKB-KW"/>
</dbReference>
<evidence type="ECO:0000259" key="4">
    <source>
        <dbReference type="PROSITE" id="PS50089"/>
    </source>
</evidence>
<keyword evidence="3" id="KW-0812">Transmembrane</keyword>
<dbReference type="Proteomes" id="UP000095192">
    <property type="component" value="Unassembled WGS sequence"/>
</dbReference>
<keyword evidence="6" id="KW-1185">Reference proteome</keyword>
<feature type="transmembrane region" description="Helical" evidence="3">
    <location>
        <begin position="53"/>
        <end position="76"/>
    </location>
</feature>
<dbReference type="InterPro" id="IPR051826">
    <property type="entry name" value="E3_ubiquitin-ligase_domain"/>
</dbReference>
<dbReference type="InParanoid" id="A0A1D3CWY5"/>
<dbReference type="Gene3D" id="3.30.40.10">
    <property type="entry name" value="Zinc/RING finger domain, C3HC4 (zinc finger)"/>
    <property type="match status" value="1"/>
</dbReference>
<feature type="domain" description="RING-type" evidence="4">
    <location>
        <begin position="151"/>
        <end position="194"/>
    </location>
</feature>
<dbReference type="SUPFAM" id="SSF57850">
    <property type="entry name" value="RING/U-box"/>
    <property type="match status" value="1"/>
</dbReference>
<accession>A0A1D3CWY5</accession>
<comment type="caution">
    <text evidence="5">The sequence shown here is derived from an EMBL/GenBank/DDBJ whole genome shotgun (WGS) entry which is preliminary data.</text>
</comment>
<name>A0A1D3CWY5_9EIME</name>
<evidence type="ECO:0000256" key="3">
    <source>
        <dbReference type="SAM" id="Phobius"/>
    </source>
</evidence>
<sequence length="206" mass="22648">MAFFFSSTRRLYFSVMTYMLTRWMYTDRLDALLGAPSSAVMGPLSKGPPEGQALLMCLAILCAAGLVASISVLSLLKAADLLPSRLLHYTRVLSCTHLLLQEDVKKKSSSRSSAPVEGSRSQGDPIEVSHDDFQPGDATPSSAHSKEQEFCIFCFDDMKPGELLRVVSACQHKFHAACLDVWLFKRLKASCPMCGRFRYPSGMGAI</sequence>
<dbReference type="GO" id="GO:0006511">
    <property type="term" value="P:ubiquitin-dependent protein catabolic process"/>
    <property type="evidence" value="ECO:0007669"/>
    <property type="project" value="TreeGrafter"/>
</dbReference>
<dbReference type="GO" id="GO:0061630">
    <property type="term" value="F:ubiquitin protein ligase activity"/>
    <property type="evidence" value="ECO:0007669"/>
    <property type="project" value="TreeGrafter"/>
</dbReference>
<proteinExistence type="predicted"/>
<dbReference type="PROSITE" id="PS50089">
    <property type="entry name" value="ZF_RING_2"/>
    <property type="match status" value="1"/>
</dbReference>
<keyword evidence="1" id="KW-0479">Metal-binding</keyword>
<dbReference type="PANTHER" id="PTHR22765:SF434">
    <property type="entry name" value="GB|AAD18119.1-RELATED"/>
    <property type="match status" value="1"/>
</dbReference>
<feature type="region of interest" description="Disordered" evidence="2">
    <location>
        <begin position="109"/>
        <end position="143"/>
    </location>
</feature>